<accession>A0AA39UGK6</accession>
<name>A0AA39UGK6_9AGAR</name>
<feature type="transmembrane region" description="Helical" evidence="1">
    <location>
        <begin position="43"/>
        <end position="64"/>
    </location>
</feature>
<comment type="caution">
    <text evidence="2">The sequence shown here is derived from an EMBL/GenBank/DDBJ whole genome shotgun (WGS) entry which is preliminary data.</text>
</comment>
<gene>
    <name evidence="2" type="ORF">IW261DRAFT_1439893</name>
</gene>
<dbReference type="Proteomes" id="UP001175227">
    <property type="component" value="Unassembled WGS sequence"/>
</dbReference>
<dbReference type="EMBL" id="JAUEPR010000002">
    <property type="protein sequence ID" value="KAK0488532.1"/>
    <property type="molecule type" value="Genomic_DNA"/>
</dbReference>
<dbReference type="AlphaFoldDB" id="A0AA39UGK6"/>
<keyword evidence="1" id="KW-0472">Membrane</keyword>
<keyword evidence="3" id="KW-1185">Reference proteome</keyword>
<feature type="transmembrane region" description="Helical" evidence="1">
    <location>
        <begin position="12"/>
        <end position="37"/>
    </location>
</feature>
<organism evidence="2 3">
    <name type="scientific">Armillaria novae-zelandiae</name>
    <dbReference type="NCBI Taxonomy" id="153914"/>
    <lineage>
        <taxon>Eukaryota</taxon>
        <taxon>Fungi</taxon>
        <taxon>Dikarya</taxon>
        <taxon>Basidiomycota</taxon>
        <taxon>Agaricomycotina</taxon>
        <taxon>Agaricomycetes</taxon>
        <taxon>Agaricomycetidae</taxon>
        <taxon>Agaricales</taxon>
        <taxon>Marasmiineae</taxon>
        <taxon>Physalacriaceae</taxon>
        <taxon>Armillaria</taxon>
    </lineage>
</organism>
<evidence type="ECO:0000313" key="3">
    <source>
        <dbReference type="Proteomes" id="UP001175227"/>
    </source>
</evidence>
<reference evidence="2" key="1">
    <citation type="submission" date="2023-06" db="EMBL/GenBank/DDBJ databases">
        <authorList>
            <consortium name="Lawrence Berkeley National Laboratory"/>
            <person name="Ahrendt S."/>
            <person name="Sahu N."/>
            <person name="Indic B."/>
            <person name="Wong-Bajracharya J."/>
            <person name="Merenyi Z."/>
            <person name="Ke H.-M."/>
            <person name="Monk M."/>
            <person name="Kocsube S."/>
            <person name="Drula E."/>
            <person name="Lipzen A."/>
            <person name="Balint B."/>
            <person name="Henrissat B."/>
            <person name="Andreopoulos B."/>
            <person name="Martin F.M."/>
            <person name="Harder C.B."/>
            <person name="Rigling D."/>
            <person name="Ford K.L."/>
            <person name="Foster G.D."/>
            <person name="Pangilinan J."/>
            <person name="Papanicolaou A."/>
            <person name="Barry K."/>
            <person name="LaButti K."/>
            <person name="Viragh M."/>
            <person name="Koriabine M."/>
            <person name="Yan M."/>
            <person name="Riley R."/>
            <person name="Champramary S."/>
            <person name="Plett K.L."/>
            <person name="Tsai I.J."/>
            <person name="Slot J."/>
            <person name="Sipos G."/>
            <person name="Plett J."/>
            <person name="Nagy L.G."/>
            <person name="Grigoriev I.V."/>
        </authorList>
    </citation>
    <scope>NUCLEOTIDE SEQUENCE</scope>
    <source>
        <strain evidence="2">ICMP 16352</strain>
    </source>
</reference>
<sequence length="66" mass="7697">MAFDPRSIPPPAYIIIHIYRISTPYTLLFSILFVFSFSFSRVITVYTLRICIFLLRGQPILIFLSP</sequence>
<evidence type="ECO:0000256" key="1">
    <source>
        <dbReference type="SAM" id="Phobius"/>
    </source>
</evidence>
<keyword evidence="1" id="KW-1133">Transmembrane helix</keyword>
<keyword evidence="1" id="KW-0812">Transmembrane</keyword>
<proteinExistence type="predicted"/>
<protein>
    <submittedName>
        <fullName evidence="2">Uncharacterized protein</fullName>
    </submittedName>
</protein>
<evidence type="ECO:0000313" key="2">
    <source>
        <dbReference type="EMBL" id="KAK0488532.1"/>
    </source>
</evidence>